<organism evidence="3">
    <name type="scientific">Onchocerca ochengi</name>
    <name type="common">Filarial nematode worm</name>
    <dbReference type="NCBI Taxonomy" id="42157"/>
    <lineage>
        <taxon>Eukaryota</taxon>
        <taxon>Metazoa</taxon>
        <taxon>Ecdysozoa</taxon>
        <taxon>Nematoda</taxon>
        <taxon>Chromadorea</taxon>
        <taxon>Rhabditida</taxon>
        <taxon>Spirurina</taxon>
        <taxon>Spiruromorpha</taxon>
        <taxon>Filarioidea</taxon>
        <taxon>Onchocercidae</taxon>
        <taxon>Onchocerca</taxon>
    </lineage>
</organism>
<keyword evidence="2" id="KW-1185">Reference proteome</keyword>
<sequence>MCMETTIFVSVQKAMSIAIVKLLLAHVQIHHVKMVVNVWILLQLSSAAVCRDGRVLFVTSRSNLVMAFIVLTSQQDRVLGGFSYGLHKGFPIRSPAE</sequence>
<evidence type="ECO:0000313" key="3">
    <source>
        <dbReference type="WBParaSite" id="nOo.2.0.1.t10340-RA"/>
    </source>
</evidence>
<reference evidence="1 2" key="2">
    <citation type="submission" date="2018-08" db="EMBL/GenBank/DDBJ databases">
        <authorList>
            <person name="Laetsch R D."/>
            <person name="Stevens L."/>
            <person name="Kumar S."/>
            <person name="Blaxter L. M."/>
        </authorList>
    </citation>
    <scope>NUCLEOTIDE SEQUENCE [LARGE SCALE GENOMIC DNA]</scope>
</reference>
<evidence type="ECO:0000313" key="1">
    <source>
        <dbReference type="EMBL" id="VDM94067.1"/>
    </source>
</evidence>
<gene>
    <name evidence="1" type="ORF">NOO_LOCUS10340</name>
</gene>
<name>A0A182EQC9_ONCOC</name>
<evidence type="ECO:0000313" key="2">
    <source>
        <dbReference type="Proteomes" id="UP000271087"/>
    </source>
</evidence>
<protein>
    <submittedName>
        <fullName evidence="3">Secreted protein</fullName>
    </submittedName>
</protein>
<dbReference type="WBParaSite" id="nOo.2.0.1.t10340-RA">
    <property type="protein sequence ID" value="nOo.2.0.1.t10340-RA"/>
    <property type="gene ID" value="nOo.2.0.1.g10340"/>
</dbReference>
<accession>A0A182EQC9</accession>
<dbReference type="AlphaFoldDB" id="A0A182EQC9"/>
<reference evidence="3" key="1">
    <citation type="submission" date="2016-06" db="UniProtKB">
        <authorList>
            <consortium name="WormBaseParasite"/>
        </authorList>
    </citation>
    <scope>IDENTIFICATION</scope>
</reference>
<dbReference type="EMBL" id="UYRW01005840">
    <property type="protein sequence ID" value="VDM94067.1"/>
    <property type="molecule type" value="Genomic_DNA"/>
</dbReference>
<dbReference type="Proteomes" id="UP000271087">
    <property type="component" value="Unassembled WGS sequence"/>
</dbReference>
<proteinExistence type="predicted"/>